<dbReference type="InterPro" id="IPR018247">
    <property type="entry name" value="EF_Hand_1_Ca_BS"/>
</dbReference>
<dbReference type="Proteomes" id="UP000010164">
    <property type="component" value="Unassembled WGS sequence"/>
</dbReference>
<evidence type="ECO:0000256" key="1">
    <source>
        <dbReference type="SAM" id="Phobius"/>
    </source>
</evidence>
<dbReference type="RefSeq" id="WP_008928599.1">
    <property type="nucleotide sequence ID" value="NZ_AMRJ01000008.1"/>
</dbReference>
<keyword evidence="1" id="KW-0472">Membrane</keyword>
<evidence type="ECO:0008006" key="5">
    <source>
        <dbReference type="Google" id="ProtNLM"/>
    </source>
</evidence>
<gene>
    <name evidence="3" type="ORF">A11A3_07093</name>
</gene>
<dbReference type="AlphaFoldDB" id="L0WCP2"/>
<evidence type="ECO:0000313" key="4">
    <source>
        <dbReference type="Proteomes" id="UP000010164"/>
    </source>
</evidence>
<keyword evidence="2" id="KW-0732">Signal</keyword>
<feature type="signal peptide" evidence="2">
    <location>
        <begin position="1"/>
        <end position="18"/>
    </location>
</feature>
<dbReference type="PROSITE" id="PS00018">
    <property type="entry name" value="EF_HAND_1"/>
    <property type="match status" value="1"/>
</dbReference>
<keyword evidence="4" id="KW-1185">Reference proteome</keyword>
<dbReference type="PATRIC" id="fig|1177179.3.peg.1425"/>
<name>L0WCP2_9GAMM</name>
<dbReference type="STRING" id="1177179.A11A3_07093"/>
<dbReference type="InterPro" id="IPR032809">
    <property type="entry name" value="Put_HupE_UreJ"/>
</dbReference>
<feature type="transmembrane region" description="Helical" evidence="1">
    <location>
        <begin position="191"/>
        <end position="210"/>
    </location>
</feature>
<keyword evidence="1" id="KW-1133">Transmembrane helix</keyword>
<feature type="transmembrane region" description="Helical" evidence="1">
    <location>
        <begin position="350"/>
        <end position="368"/>
    </location>
</feature>
<feature type="chain" id="PRO_5003948563" description="HupE/UreJ family protein" evidence="2">
    <location>
        <begin position="19"/>
        <end position="373"/>
    </location>
</feature>
<dbReference type="Pfam" id="PF13795">
    <property type="entry name" value="HupE_UreJ_2"/>
    <property type="match status" value="1"/>
</dbReference>
<feature type="transmembrane region" description="Helical" evidence="1">
    <location>
        <begin position="230"/>
        <end position="252"/>
    </location>
</feature>
<evidence type="ECO:0000313" key="3">
    <source>
        <dbReference type="EMBL" id="EKF74769.1"/>
    </source>
</evidence>
<feature type="transmembrane region" description="Helical" evidence="1">
    <location>
        <begin position="314"/>
        <end position="341"/>
    </location>
</feature>
<protein>
    <recommendedName>
        <fullName evidence="5">HupE/UreJ family protein</fullName>
    </recommendedName>
</protein>
<keyword evidence="1" id="KW-0812">Transmembrane</keyword>
<sequence length="373" mass="40692">MRPLLLFLLLAMALPAWAHKSSDSYLTLINNGDDTTLTGQWDVALRDLQLAVPLDANNDGDITWGELRRQQAALNARLLPTLSLTALHDGQRYPCTLSSPQLQVDGHVDGNYAVLHLRGDCGAVPDAMEVGYDFLFEQDPSHQGLLRLQLGAQTLSAIFSNQHRRQQLQVDSGSRWQAFQGFVRQGIHHILIGYDHILFLLTLLFPAVLVWQRGGWLPARSMGDALRETLAVVTAFTVTHSISLALATLGLVSLPSKLVESGIALTVALGAAANLMPRLFPKRWLMALVFGLIHGLGFASVLGDLGLSGGNLVVPLFGFNIGVEIGQAFIVLLFVPAAFLIRNTVFYRQWFLPGGSVAIMIMAAIWMAERLSA</sequence>
<dbReference type="EMBL" id="AMRJ01000008">
    <property type="protein sequence ID" value="EKF74769.1"/>
    <property type="molecule type" value="Genomic_DNA"/>
</dbReference>
<dbReference type="OrthoDB" id="9808870at2"/>
<proteinExistence type="predicted"/>
<comment type="caution">
    <text evidence="3">The sequence shown here is derived from an EMBL/GenBank/DDBJ whole genome shotgun (WGS) entry which is preliminary data.</text>
</comment>
<feature type="transmembrane region" description="Helical" evidence="1">
    <location>
        <begin position="258"/>
        <end position="277"/>
    </location>
</feature>
<dbReference type="eggNOG" id="COG2370">
    <property type="taxonomic scope" value="Bacteria"/>
</dbReference>
<accession>L0WCP2</accession>
<organism evidence="3 4">
    <name type="scientific">Alcanivorax hongdengensis A-11-3</name>
    <dbReference type="NCBI Taxonomy" id="1177179"/>
    <lineage>
        <taxon>Bacteria</taxon>
        <taxon>Pseudomonadati</taxon>
        <taxon>Pseudomonadota</taxon>
        <taxon>Gammaproteobacteria</taxon>
        <taxon>Oceanospirillales</taxon>
        <taxon>Alcanivoracaceae</taxon>
        <taxon>Alcanivorax</taxon>
    </lineage>
</organism>
<reference evidence="3 4" key="1">
    <citation type="journal article" date="2012" name="J. Bacteriol.">
        <title>Genome Sequence of the Alkane-Degrading Bacterium Alcanivorax hongdengensis Type Strain A-11-3.</title>
        <authorList>
            <person name="Lai Q."/>
            <person name="Shao Z."/>
        </authorList>
    </citation>
    <scope>NUCLEOTIDE SEQUENCE [LARGE SCALE GENOMIC DNA]</scope>
    <source>
        <strain evidence="3 4">A-11-3</strain>
    </source>
</reference>
<feature type="transmembrane region" description="Helical" evidence="1">
    <location>
        <begin position="284"/>
        <end position="302"/>
    </location>
</feature>
<evidence type="ECO:0000256" key="2">
    <source>
        <dbReference type="SAM" id="SignalP"/>
    </source>
</evidence>